<feature type="domain" description="Dinitrogenase iron-molybdenum cofactor biosynthesis" evidence="2">
    <location>
        <begin position="9"/>
        <end position="96"/>
    </location>
</feature>
<dbReference type="SUPFAM" id="SSF53146">
    <property type="entry name" value="Nitrogenase accessory factor-like"/>
    <property type="match status" value="1"/>
</dbReference>
<dbReference type="InterPro" id="IPR036105">
    <property type="entry name" value="DiNase_FeMo-co_biosyn_sf"/>
</dbReference>
<evidence type="ECO:0000313" key="3">
    <source>
        <dbReference type="EMBL" id="TCN88936.1"/>
    </source>
</evidence>
<dbReference type="EMBL" id="SLWF01000003">
    <property type="protein sequence ID" value="TCN88936.1"/>
    <property type="molecule type" value="Genomic_DNA"/>
</dbReference>
<reference evidence="3 4" key="1">
    <citation type="submission" date="2019-03" db="EMBL/GenBank/DDBJ databases">
        <title>Freshwater and sediment microbial communities from various areas in North America, analyzing microbe dynamics in response to fracking.</title>
        <authorList>
            <person name="Lamendella R."/>
        </authorList>
    </citation>
    <scope>NUCLEOTIDE SEQUENCE [LARGE SCALE GENOMIC DNA]</scope>
    <source>
        <strain evidence="3 4">74A</strain>
    </source>
</reference>
<dbReference type="Proteomes" id="UP000294832">
    <property type="component" value="Unassembled WGS sequence"/>
</dbReference>
<keyword evidence="4" id="KW-1185">Reference proteome</keyword>
<evidence type="ECO:0000256" key="1">
    <source>
        <dbReference type="ARBA" id="ARBA00023231"/>
    </source>
</evidence>
<keyword evidence="1" id="KW-0535">Nitrogen fixation</keyword>
<dbReference type="Pfam" id="PF02579">
    <property type="entry name" value="Nitro_FeMo-Co"/>
    <property type="match status" value="1"/>
</dbReference>
<dbReference type="AlphaFoldDB" id="A0A4R2FKV7"/>
<evidence type="ECO:0000313" key="4">
    <source>
        <dbReference type="Proteomes" id="UP000294832"/>
    </source>
</evidence>
<comment type="caution">
    <text evidence="3">The sequence shown here is derived from an EMBL/GenBank/DDBJ whole genome shotgun (WGS) entry which is preliminary data.</text>
</comment>
<name>A0A4R2FKV7_9GAMM</name>
<dbReference type="RefSeq" id="WP_133037875.1">
    <property type="nucleotide sequence ID" value="NZ_SLWF01000003.1"/>
</dbReference>
<organism evidence="3 4">
    <name type="scientific">Shewanella fodinae</name>
    <dbReference type="NCBI Taxonomy" id="552357"/>
    <lineage>
        <taxon>Bacteria</taxon>
        <taxon>Pseudomonadati</taxon>
        <taxon>Pseudomonadota</taxon>
        <taxon>Gammaproteobacteria</taxon>
        <taxon>Alteromonadales</taxon>
        <taxon>Shewanellaceae</taxon>
        <taxon>Shewanella</taxon>
    </lineage>
</organism>
<gene>
    <name evidence="3" type="ORF">EDC91_103117</name>
</gene>
<dbReference type="OrthoDB" id="6215304at2"/>
<sequence length="167" mass="17947">MIVIPMSRGRLSGHFTKAQQLAFFSADGQLQKLVDNPALGGNCADKSAMLNLIKQQGAQIVLVHQIGERMLGKLLDAGISVCRPRERNGSLQQLLNDACDTRLRLLDTSTARPSLQHQNKGGCGESCGCGGSGGCHHHASTVPQSSLCRPQHCCSDEVHFSGFRPQK</sequence>
<dbReference type="Gene3D" id="3.30.420.130">
    <property type="entry name" value="Dinitrogenase iron-molybdenum cofactor biosynthesis domain"/>
    <property type="match status" value="1"/>
</dbReference>
<proteinExistence type="predicted"/>
<protein>
    <submittedName>
        <fullName evidence="3">Putative Fe-Mo cluster-binding NifX family protein</fullName>
    </submittedName>
</protein>
<evidence type="ECO:0000259" key="2">
    <source>
        <dbReference type="Pfam" id="PF02579"/>
    </source>
</evidence>
<accession>A0A4R2FKV7</accession>
<dbReference type="InterPro" id="IPR003731">
    <property type="entry name" value="Di-Nase_FeMo-co_biosynth"/>
</dbReference>